<evidence type="ECO:0000313" key="2">
    <source>
        <dbReference type="EMBL" id="KAA5549031.1"/>
    </source>
</evidence>
<dbReference type="Pfam" id="PF11138">
    <property type="entry name" value="DUF2911"/>
    <property type="match status" value="1"/>
</dbReference>
<evidence type="ECO:0000313" key="3">
    <source>
        <dbReference type="Proteomes" id="UP000323426"/>
    </source>
</evidence>
<name>A0A5M6DNC0_9BACT</name>
<dbReference type="AlphaFoldDB" id="A0A5M6DNC0"/>
<dbReference type="RefSeq" id="WP_150086027.1">
    <property type="nucleotide sequence ID" value="NZ_VWSF01000001.1"/>
</dbReference>
<dbReference type="EMBL" id="VWSF01000001">
    <property type="protein sequence ID" value="KAA5549031.1"/>
    <property type="molecule type" value="Genomic_DNA"/>
</dbReference>
<accession>A0A5M6DNC0</accession>
<reference evidence="2 3" key="1">
    <citation type="submission" date="2019-09" db="EMBL/GenBank/DDBJ databases">
        <title>Genome sequence and assembly of Adhaeribacter sp.</title>
        <authorList>
            <person name="Chhetri G."/>
        </authorList>
    </citation>
    <scope>NUCLEOTIDE SEQUENCE [LARGE SCALE GENOMIC DNA]</scope>
    <source>
        <strain evidence="2 3">DK36</strain>
    </source>
</reference>
<feature type="signal peptide" evidence="1">
    <location>
        <begin position="1"/>
        <end position="28"/>
    </location>
</feature>
<organism evidence="2 3">
    <name type="scientific">Adhaeribacter rhizoryzae</name>
    <dbReference type="NCBI Taxonomy" id="2607907"/>
    <lineage>
        <taxon>Bacteria</taxon>
        <taxon>Pseudomonadati</taxon>
        <taxon>Bacteroidota</taxon>
        <taxon>Cytophagia</taxon>
        <taxon>Cytophagales</taxon>
        <taxon>Hymenobacteraceae</taxon>
        <taxon>Adhaeribacter</taxon>
    </lineage>
</organism>
<proteinExistence type="predicted"/>
<evidence type="ECO:0000256" key="1">
    <source>
        <dbReference type="SAM" id="SignalP"/>
    </source>
</evidence>
<keyword evidence="3" id="KW-1185">Reference proteome</keyword>
<gene>
    <name evidence="2" type="ORF">F0145_00045</name>
</gene>
<dbReference type="InterPro" id="IPR021314">
    <property type="entry name" value="DUF2911"/>
</dbReference>
<protein>
    <submittedName>
        <fullName evidence="2">DUF2911 domain-containing protein</fullName>
    </submittedName>
</protein>
<dbReference type="Proteomes" id="UP000323426">
    <property type="component" value="Unassembled WGS sequence"/>
</dbReference>
<comment type="caution">
    <text evidence="2">The sequence shown here is derived from an EMBL/GenBank/DDBJ whole genome shotgun (WGS) entry which is preliminary data.</text>
</comment>
<feature type="chain" id="PRO_5024401086" evidence="1">
    <location>
        <begin position="29"/>
        <end position="186"/>
    </location>
</feature>
<sequence length="186" mass="19918">MTNISVFQFFRTGLLAGLVMLCSFMAVAQENKAPASPPATVSGKIGTADVTINYSSPSVKGRTIGKEIAPYGQVWRTGANAATKITFSKDVTLEGQAVKAGTYSLFTLPSENEWVIILNKTADQWGAFKYDQAQDALRVKVKPTTSKENNERFKITVAPKGKNAGVITLLWGNIAVPFNVKSAGGV</sequence>
<keyword evidence="1" id="KW-0732">Signal</keyword>